<proteinExistence type="predicted"/>
<keyword evidence="3" id="KW-1185">Reference proteome</keyword>
<dbReference type="InterPro" id="IPR013976">
    <property type="entry name" value="HDOD"/>
</dbReference>
<protein>
    <submittedName>
        <fullName evidence="2">HDOD domain-containing protein</fullName>
    </submittedName>
</protein>
<dbReference type="AlphaFoldDB" id="A0AAW9QFF5"/>
<reference evidence="2 3" key="1">
    <citation type="submission" date="2024-02" db="EMBL/GenBank/DDBJ databases">
        <title>Genome sequence of Aquincola sp. MAHUQ-54.</title>
        <authorList>
            <person name="Huq M.A."/>
        </authorList>
    </citation>
    <scope>NUCLEOTIDE SEQUENCE [LARGE SCALE GENOMIC DNA]</scope>
    <source>
        <strain evidence="2 3">MAHUQ-54</strain>
    </source>
</reference>
<dbReference type="PROSITE" id="PS51833">
    <property type="entry name" value="HDOD"/>
    <property type="match status" value="1"/>
</dbReference>
<feature type="domain" description="HDOD" evidence="1">
    <location>
        <begin position="19"/>
        <end position="210"/>
    </location>
</feature>
<dbReference type="EMBL" id="JAZIBG010000036">
    <property type="protein sequence ID" value="MEF7616056.1"/>
    <property type="molecule type" value="Genomic_DNA"/>
</dbReference>
<dbReference type="PANTHER" id="PTHR33525">
    <property type="match status" value="1"/>
</dbReference>
<dbReference type="Gene3D" id="1.10.3210.10">
    <property type="entry name" value="Hypothetical protein af1432"/>
    <property type="match status" value="1"/>
</dbReference>
<dbReference type="InterPro" id="IPR052340">
    <property type="entry name" value="RNase_Y/CdgJ"/>
</dbReference>
<dbReference type="Proteomes" id="UP001336250">
    <property type="component" value="Unassembled WGS sequence"/>
</dbReference>
<dbReference type="PANTHER" id="PTHR33525:SF3">
    <property type="entry name" value="RIBONUCLEASE Y"/>
    <property type="match status" value="1"/>
</dbReference>
<dbReference type="SUPFAM" id="SSF109604">
    <property type="entry name" value="HD-domain/PDEase-like"/>
    <property type="match status" value="1"/>
</dbReference>
<evidence type="ECO:0000259" key="1">
    <source>
        <dbReference type="PROSITE" id="PS51833"/>
    </source>
</evidence>
<dbReference type="Pfam" id="PF08668">
    <property type="entry name" value="HDOD"/>
    <property type="match status" value="1"/>
</dbReference>
<evidence type="ECO:0000313" key="3">
    <source>
        <dbReference type="Proteomes" id="UP001336250"/>
    </source>
</evidence>
<gene>
    <name evidence="2" type="ORF">V4F39_19230</name>
</gene>
<name>A0AAW9QFF5_9BURK</name>
<evidence type="ECO:0000313" key="2">
    <source>
        <dbReference type="EMBL" id="MEF7616056.1"/>
    </source>
</evidence>
<accession>A0AAW9QFF5</accession>
<comment type="caution">
    <text evidence="2">The sequence shown here is derived from an EMBL/GenBank/DDBJ whole genome shotgun (WGS) entry which is preliminary data.</text>
</comment>
<sequence>MPTVPATPMAPFVQCAGTLPAMPEVAHTLIRSFSRDDLSLHEVAGLIGRDQTLAAKVLRLANSPRYSPSHSIATLKDAAATLGLRALRDLTLSACMSGAFPAVIGFDRLAFWRSTLALAAYTQPLARALDCDEDIAYLGGLVLRTGQILMLMADPEHAVLVHYQSTAVDSVIGVETRLVGCSHPEITAELAHQWRFPDTLVMALNAAVDPLATRPFNRLGALLRLASVVTDCRDLGVPVDEGLRAAQPALVEHLQLDLPWLLEHLPDHRLATAGVEALVH</sequence>
<organism evidence="2 3">
    <name type="scientific">Aquincola agrisoli</name>
    <dbReference type="NCBI Taxonomy" id="3119538"/>
    <lineage>
        <taxon>Bacteria</taxon>
        <taxon>Pseudomonadati</taxon>
        <taxon>Pseudomonadota</taxon>
        <taxon>Betaproteobacteria</taxon>
        <taxon>Burkholderiales</taxon>
        <taxon>Sphaerotilaceae</taxon>
        <taxon>Aquincola</taxon>
    </lineage>
</organism>